<feature type="non-terminal residue" evidence="1">
    <location>
        <position position="61"/>
    </location>
</feature>
<protein>
    <submittedName>
        <fullName evidence="1">Uncharacterized protein</fullName>
    </submittedName>
</protein>
<evidence type="ECO:0000313" key="1">
    <source>
        <dbReference type="EMBL" id="GAG37390.1"/>
    </source>
</evidence>
<dbReference type="AlphaFoldDB" id="X0X2Y2"/>
<dbReference type="Gene3D" id="2.30.310.10">
    <property type="entry name" value="ibrinogen binding protein from staphylococcus aureus domain"/>
    <property type="match status" value="1"/>
</dbReference>
<proteinExistence type="predicted"/>
<name>X0X2Y2_9ZZZZ</name>
<accession>X0X2Y2</accession>
<reference evidence="1" key="1">
    <citation type="journal article" date="2014" name="Front. Microbiol.">
        <title>High frequency of phylogenetically diverse reductive dehalogenase-homologous genes in deep subseafloor sedimentary metagenomes.</title>
        <authorList>
            <person name="Kawai M."/>
            <person name="Futagami T."/>
            <person name="Toyoda A."/>
            <person name="Takaki Y."/>
            <person name="Nishi S."/>
            <person name="Hori S."/>
            <person name="Arai W."/>
            <person name="Tsubouchi T."/>
            <person name="Morono Y."/>
            <person name="Uchiyama I."/>
            <person name="Ito T."/>
            <person name="Fujiyama A."/>
            <person name="Inagaki F."/>
            <person name="Takami H."/>
        </authorList>
    </citation>
    <scope>NUCLEOTIDE SEQUENCE</scope>
    <source>
        <strain evidence="1">Expedition CK06-06</strain>
    </source>
</reference>
<gene>
    <name evidence="1" type="ORF">S01H1_74498</name>
</gene>
<dbReference type="EMBL" id="BARS01049848">
    <property type="protein sequence ID" value="GAG37390.1"/>
    <property type="molecule type" value="Genomic_DNA"/>
</dbReference>
<comment type="caution">
    <text evidence="1">The sequence shown here is derived from an EMBL/GenBank/DDBJ whole genome shotgun (WGS) entry which is preliminary data.</text>
</comment>
<organism evidence="1">
    <name type="scientific">marine sediment metagenome</name>
    <dbReference type="NCBI Taxonomy" id="412755"/>
    <lineage>
        <taxon>unclassified sequences</taxon>
        <taxon>metagenomes</taxon>
        <taxon>ecological metagenomes</taxon>
    </lineage>
</organism>
<sequence>MLSLEELRRAVALLETRLRGHRVQAIAQPDATSIVFTTYGGRSAKHRLRLSCRPGCARVGL</sequence>